<dbReference type="Pfam" id="PF01359">
    <property type="entry name" value="Transposase_1"/>
    <property type="match status" value="1"/>
</dbReference>
<dbReference type="Gene3D" id="3.30.420.10">
    <property type="entry name" value="Ribonuclease H-like superfamily/Ribonuclease H"/>
    <property type="match status" value="1"/>
</dbReference>
<accession>A0A1B6IGB5</accession>
<dbReference type="InterPro" id="IPR001888">
    <property type="entry name" value="Transposase_1"/>
</dbReference>
<reference evidence="1" key="1">
    <citation type="submission" date="2015-11" db="EMBL/GenBank/DDBJ databases">
        <title>De novo transcriptome assembly of four potential Pierce s Disease insect vectors from Arizona vineyards.</title>
        <authorList>
            <person name="Tassone E.E."/>
        </authorList>
    </citation>
    <scope>NUCLEOTIDE SEQUENCE</scope>
</reference>
<dbReference type="InterPro" id="IPR036397">
    <property type="entry name" value="RNaseH_sf"/>
</dbReference>
<dbReference type="GO" id="GO:0003676">
    <property type="term" value="F:nucleic acid binding"/>
    <property type="evidence" value="ECO:0007669"/>
    <property type="project" value="InterPro"/>
</dbReference>
<dbReference type="EMBL" id="GECU01021742">
    <property type="protein sequence ID" value="JAS85964.1"/>
    <property type="molecule type" value="Transcribed_RNA"/>
</dbReference>
<dbReference type="AlphaFoldDB" id="A0A1B6IGB5"/>
<name>A0A1B6IGB5_9HEMI</name>
<sequence>MTPGPSCHTGIQTTVNRVATYVIPEETKTAMSAPKTMCTVFCDQKGVLLIDFLPRGETINVARYCKTLRKLRQAIKNREECSIMELYCSMVMLGSLPLVTVTLKHWFN</sequence>
<organism evidence="1">
    <name type="scientific">Homalodisca liturata</name>
    <dbReference type="NCBI Taxonomy" id="320908"/>
    <lineage>
        <taxon>Eukaryota</taxon>
        <taxon>Metazoa</taxon>
        <taxon>Ecdysozoa</taxon>
        <taxon>Arthropoda</taxon>
        <taxon>Hexapoda</taxon>
        <taxon>Insecta</taxon>
        <taxon>Pterygota</taxon>
        <taxon>Neoptera</taxon>
        <taxon>Paraneoptera</taxon>
        <taxon>Hemiptera</taxon>
        <taxon>Auchenorrhyncha</taxon>
        <taxon>Membracoidea</taxon>
        <taxon>Cicadellidae</taxon>
        <taxon>Cicadellinae</taxon>
        <taxon>Proconiini</taxon>
        <taxon>Homalodisca</taxon>
    </lineage>
</organism>
<evidence type="ECO:0000313" key="1">
    <source>
        <dbReference type="EMBL" id="JAS85964.1"/>
    </source>
</evidence>
<gene>
    <name evidence="1" type="ORF">g.49380</name>
</gene>
<protein>
    <submittedName>
        <fullName evidence="1">Uncharacterized protein</fullName>
    </submittedName>
</protein>
<feature type="non-terminal residue" evidence="1">
    <location>
        <position position="108"/>
    </location>
</feature>
<proteinExistence type="predicted"/>